<protein>
    <recommendedName>
        <fullName evidence="1">VOC domain-containing protein</fullName>
    </recommendedName>
</protein>
<evidence type="ECO:0000313" key="3">
    <source>
        <dbReference type="Proteomes" id="UP000016560"/>
    </source>
</evidence>
<keyword evidence="3" id="KW-1185">Reference proteome</keyword>
<name>U2ZRC1_AQUA1</name>
<dbReference type="InterPro" id="IPR037523">
    <property type="entry name" value="VOC_core"/>
</dbReference>
<comment type="caution">
    <text evidence="2">The sequence shown here is derived from an EMBL/GenBank/DDBJ whole genome shotgun (WGS) entry which is preliminary data.</text>
</comment>
<evidence type="ECO:0000313" key="2">
    <source>
        <dbReference type="EMBL" id="GAD63985.1"/>
    </source>
</evidence>
<dbReference type="Gene3D" id="3.10.180.10">
    <property type="entry name" value="2,3-Dihydroxybiphenyl 1,2-Dioxygenase, domain 1"/>
    <property type="match status" value="1"/>
</dbReference>
<dbReference type="Pfam" id="PF00903">
    <property type="entry name" value="Glyoxalase"/>
    <property type="match status" value="1"/>
</dbReference>
<accession>U2ZRC1</accession>
<dbReference type="InterPro" id="IPR029068">
    <property type="entry name" value="Glyas_Bleomycin-R_OHBP_Dase"/>
</dbReference>
<dbReference type="SUPFAM" id="SSF54593">
    <property type="entry name" value="Glyoxalase/Bleomycin resistance protein/Dihydroxybiphenyl dioxygenase"/>
    <property type="match status" value="1"/>
</dbReference>
<gene>
    <name evidence="2" type="ORF">PA6_031_00770</name>
</gene>
<dbReference type="PANTHER" id="PTHR35006:SF1">
    <property type="entry name" value="BLL2941 PROTEIN"/>
    <property type="match status" value="1"/>
</dbReference>
<feature type="domain" description="VOC" evidence="1">
    <location>
        <begin position="8"/>
        <end position="140"/>
    </location>
</feature>
<evidence type="ECO:0000259" key="1">
    <source>
        <dbReference type="PROSITE" id="PS51819"/>
    </source>
</evidence>
<proteinExistence type="predicted"/>
<reference evidence="2" key="1">
    <citation type="submission" date="2024-09" db="EMBL/GenBank/DDBJ databases">
        <title>Whole genome shotgun sequence of Pseudomonas alcaligenes NBRC 14159.</title>
        <authorList>
            <person name="Yoshida I."/>
            <person name="Hosoyama A."/>
            <person name="Tsuchikane K."/>
            <person name="Noguchi M."/>
            <person name="Hirakata S."/>
            <person name="Ando Y."/>
            <person name="Ohji S."/>
            <person name="Yamazoe A."/>
            <person name="Yamazaki S."/>
            <person name="Fujita N."/>
        </authorList>
    </citation>
    <scope>NUCLEOTIDE SEQUENCE</scope>
    <source>
        <strain evidence="2">NBRC 14159</strain>
    </source>
</reference>
<dbReference type="EMBL" id="BATI01000031">
    <property type="protein sequence ID" value="GAD63985.1"/>
    <property type="molecule type" value="Genomic_DNA"/>
</dbReference>
<dbReference type="CDD" id="cd07262">
    <property type="entry name" value="VOC_like"/>
    <property type="match status" value="1"/>
</dbReference>
<dbReference type="Proteomes" id="UP000016560">
    <property type="component" value="Unassembled WGS sequence"/>
</dbReference>
<dbReference type="PANTHER" id="PTHR35006">
    <property type="entry name" value="GLYOXALASE FAMILY PROTEIN (AFU_ORTHOLOGUE AFUA_5G14830)"/>
    <property type="match status" value="1"/>
</dbReference>
<dbReference type="AlphaFoldDB" id="U2ZRC1"/>
<dbReference type="eggNOG" id="COG0346">
    <property type="taxonomic scope" value="Bacteria"/>
</dbReference>
<organism evidence="2 3">
    <name type="scientific">Aquipseudomonas alcaligenes (strain ATCC 14909 / DSM 50342 / CCUG 1425 / JCM 20561 / NBRC 14159 / NCIMB 9945 / NCTC 10367 / 1577)</name>
    <name type="common">Pseudomonas alcaligenes</name>
    <dbReference type="NCBI Taxonomy" id="1215092"/>
    <lineage>
        <taxon>Bacteria</taxon>
        <taxon>Pseudomonadati</taxon>
        <taxon>Pseudomonadota</taxon>
        <taxon>Gammaproteobacteria</taxon>
        <taxon>Pseudomonadales</taxon>
        <taxon>Pseudomonadaceae</taxon>
        <taxon>Aquipseudomonas</taxon>
    </lineage>
</organism>
<dbReference type="InterPro" id="IPR004360">
    <property type="entry name" value="Glyas_Fos-R_dOase_dom"/>
</dbReference>
<dbReference type="PROSITE" id="PS51819">
    <property type="entry name" value="VOC"/>
    <property type="match status" value="1"/>
</dbReference>
<sequence length="145" mass="16136">MHNETRCIFDYICLGVSSLEESIVFYDAILAPLGLKRCDTEDSPSWDGWAGWGFYDKDNGAEHALWICKPFNGEPASNGNGTMVALSAESWFAVREFHRQALLFGGVCEGAPGLRPQYQRDFYAAYIRDLDGNKIAAVCRGRTAE</sequence>